<organism evidence="1 2">
    <name type="scientific">Actinidia rufa</name>
    <dbReference type="NCBI Taxonomy" id="165716"/>
    <lineage>
        <taxon>Eukaryota</taxon>
        <taxon>Viridiplantae</taxon>
        <taxon>Streptophyta</taxon>
        <taxon>Embryophyta</taxon>
        <taxon>Tracheophyta</taxon>
        <taxon>Spermatophyta</taxon>
        <taxon>Magnoliopsida</taxon>
        <taxon>eudicotyledons</taxon>
        <taxon>Gunneridae</taxon>
        <taxon>Pentapetalae</taxon>
        <taxon>asterids</taxon>
        <taxon>Ericales</taxon>
        <taxon>Actinidiaceae</taxon>
        <taxon>Actinidia</taxon>
    </lineage>
</organism>
<keyword evidence="2" id="KW-1185">Reference proteome</keyword>
<name>A0A7J0EIZ4_9ERIC</name>
<dbReference type="AlphaFoldDB" id="A0A7J0EIZ4"/>
<evidence type="ECO:0000313" key="2">
    <source>
        <dbReference type="Proteomes" id="UP000585474"/>
    </source>
</evidence>
<reference evidence="1 2" key="1">
    <citation type="submission" date="2019-07" db="EMBL/GenBank/DDBJ databases">
        <title>De Novo Assembly of kiwifruit Actinidia rufa.</title>
        <authorList>
            <person name="Sugita-Konishi S."/>
            <person name="Sato K."/>
            <person name="Mori E."/>
            <person name="Abe Y."/>
            <person name="Kisaki G."/>
            <person name="Hamano K."/>
            <person name="Suezawa K."/>
            <person name="Otani M."/>
            <person name="Fukuda T."/>
            <person name="Manabe T."/>
            <person name="Gomi K."/>
            <person name="Tabuchi M."/>
            <person name="Akimitsu K."/>
            <person name="Kataoka I."/>
        </authorList>
    </citation>
    <scope>NUCLEOTIDE SEQUENCE [LARGE SCALE GENOMIC DNA]</scope>
    <source>
        <strain evidence="2">cv. Fuchu</strain>
    </source>
</reference>
<gene>
    <name evidence="1" type="ORF">Acr_04g0010980</name>
</gene>
<dbReference type="EMBL" id="BJWL01000004">
    <property type="protein sequence ID" value="GFY86360.1"/>
    <property type="molecule type" value="Genomic_DNA"/>
</dbReference>
<accession>A0A7J0EIZ4</accession>
<sequence length="147" mass="16538">MADMRSLMLTEVRHVPSLRKFLIFIGMLDSKKCSFEASRGTLRVSKKNKEMLCGGKIRGIYRLEGSVQTGRATIRHGSSGASKQNKQGKQQLHIRRYFEIYMEVWPNPSGATSAECLERSLDEGDKVDFEELYSDGCSAAEMSLFCS</sequence>
<comment type="caution">
    <text evidence="1">The sequence shown here is derived from an EMBL/GenBank/DDBJ whole genome shotgun (WGS) entry which is preliminary data.</text>
</comment>
<evidence type="ECO:0000313" key="1">
    <source>
        <dbReference type="EMBL" id="GFY86360.1"/>
    </source>
</evidence>
<protein>
    <submittedName>
        <fullName evidence="1">Uncharacterized protein</fullName>
    </submittedName>
</protein>
<dbReference type="Proteomes" id="UP000585474">
    <property type="component" value="Unassembled WGS sequence"/>
</dbReference>
<proteinExistence type="predicted"/>